<reference evidence="2 3" key="1">
    <citation type="submission" date="2012-02" db="EMBL/GenBank/DDBJ databases">
        <title>The Genome Sequence of Bacteroides vulgatus CL09T03C04.</title>
        <authorList>
            <consortium name="The Broad Institute Genome Sequencing Platform"/>
            <person name="Earl A."/>
            <person name="Ward D."/>
            <person name="Feldgarden M."/>
            <person name="Gevers D."/>
            <person name="Zitomersky N.L."/>
            <person name="Coyne M.J."/>
            <person name="Comstock L.E."/>
            <person name="Young S.K."/>
            <person name="Zeng Q."/>
            <person name="Gargeya S."/>
            <person name="Fitzgerald M."/>
            <person name="Haas B."/>
            <person name="Abouelleil A."/>
            <person name="Alvarado L."/>
            <person name="Arachchi H.M."/>
            <person name="Berlin A."/>
            <person name="Chapman S.B."/>
            <person name="Gearin G."/>
            <person name="Goldberg J."/>
            <person name="Griggs A."/>
            <person name="Gujja S."/>
            <person name="Hansen M."/>
            <person name="Heiman D."/>
            <person name="Howarth C."/>
            <person name="Larimer J."/>
            <person name="Lui A."/>
            <person name="MacDonald P.J.P."/>
            <person name="McCowen C."/>
            <person name="Montmayeur A."/>
            <person name="Murphy C."/>
            <person name="Neiman D."/>
            <person name="Pearson M."/>
            <person name="Priest M."/>
            <person name="Roberts A."/>
            <person name="Saif S."/>
            <person name="Shea T."/>
            <person name="Sisk P."/>
            <person name="Stolte C."/>
            <person name="Sykes S."/>
            <person name="Wortman J."/>
            <person name="Nusbaum C."/>
            <person name="Birren B."/>
        </authorList>
    </citation>
    <scope>NUCLEOTIDE SEQUENCE [LARGE SCALE GENOMIC DNA]</scope>
    <source>
        <strain evidence="2 3">CL09T03C04</strain>
    </source>
</reference>
<name>I9UIP8_PHOVU</name>
<organism evidence="2 3">
    <name type="scientific">Phocaeicola vulgatus CL09T03C04</name>
    <dbReference type="NCBI Taxonomy" id="997891"/>
    <lineage>
        <taxon>Bacteria</taxon>
        <taxon>Pseudomonadati</taxon>
        <taxon>Bacteroidota</taxon>
        <taxon>Bacteroidia</taxon>
        <taxon>Bacteroidales</taxon>
        <taxon>Bacteroidaceae</taxon>
        <taxon>Phocaeicola</taxon>
    </lineage>
</organism>
<accession>I9UIP8</accession>
<feature type="transmembrane region" description="Helical" evidence="1">
    <location>
        <begin position="44"/>
        <end position="61"/>
    </location>
</feature>
<evidence type="ECO:0000313" key="3">
    <source>
        <dbReference type="Proteomes" id="UP000004219"/>
    </source>
</evidence>
<keyword evidence="1" id="KW-0812">Transmembrane</keyword>
<dbReference type="HOGENOM" id="CLU_2598899_0_0_10"/>
<gene>
    <name evidence="2" type="ORF">HMPREF1058_00939</name>
</gene>
<keyword evidence="1" id="KW-0472">Membrane</keyword>
<dbReference type="AlphaFoldDB" id="I9UIP8"/>
<evidence type="ECO:0000256" key="1">
    <source>
        <dbReference type="SAM" id="Phobius"/>
    </source>
</evidence>
<keyword evidence="3" id="KW-1185">Reference proteome</keyword>
<sequence>MRILLNHKTWRISHQENTKKSFFLICTLNKSITFALKFRTKRNQAYEFVYLYILFLLLLLLQQESRVGVCMYEITDNKY</sequence>
<dbReference type="Proteomes" id="UP000004219">
    <property type="component" value="Unassembled WGS sequence"/>
</dbReference>
<proteinExistence type="predicted"/>
<evidence type="ECO:0000313" key="2">
    <source>
        <dbReference type="EMBL" id="EIY82158.1"/>
    </source>
</evidence>
<dbReference type="EMBL" id="AGXZ01000007">
    <property type="protein sequence ID" value="EIY82158.1"/>
    <property type="molecule type" value="Genomic_DNA"/>
</dbReference>
<comment type="caution">
    <text evidence="2">The sequence shown here is derived from an EMBL/GenBank/DDBJ whole genome shotgun (WGS) entry which is preliminary data.</text>
</comment>
<protein>
    <submittedName>
        <fullName evidence="2">Uncharacterized protein</fullName>
    </submittedName>
</protein>
<keyword evidence="1" id="KW-1133">Transmembrane helix</keyword>